<name>A0A812KEK8_SYMPI</name>
<dbReference type="AlphaFoldDB" id="A0A812KEK8"/>
<dbReference type="EMBL" id="CAJNIZ010003450">
    <property type="protein sequence ID" value="CAE7222612.1"/>
    <property type="molecule type" value="Genomic_DNA"/>
</dbReference>
<reference evidence="2" key="1">
    <citation type="submission" date="2021-02" db="EMBL/GenBank/DDBJ databases">
        <authorList>
            <person name="Dougan E. K."/>
            <person name="Rhodes N."/>
            <person name="Thang M."/>
            <person name="Chan C."/>
        </authorList>
    </citation>
    <scope>NUCLEOTIDE SEQUENCE</scope>
</reference>
<feature type="region of interest" description="Disordered" evidence="1">
    <location>
        <begin position="594"/>
        <end position="631"/>
    </location>
</feature>
<evidence type="ECO:0000313" key="3">
    <source>
        <dbReference type="Proteomes" id="UP000649617"/>
    </source>
</evidence>
<feature type="compositionally biased region" description="Basic and acidic residues" evidence="1">
    <location>
        <begin position="457"/>
        <end position="470"/>
    </location>
</feature>
<dbReference type="OrthoDB" id="420603at2759"/>
<dbReference type="Proteomes" id="UP000649617">
    <property type="component" value="Unassembled WGS sequence"/>
</dbReference>
<evidence type="ECO:0000313" key="2">
    <source>
        <dbReference type="EMBL" id="CAE7222612.1"/>
    </source>
</evidence>
<proteinExistence type="predicted"/>
<feature type="compositionally biased region" description="Low complexity" evidence="1">
    <location>
        <begin position="440"/>
        <end position="455"/>
    </location>
</feature>
<accession>A0A812KEK8</accession>
<organism evidence="2 3">
    <name type="scientific">Symbiodinium pilosum</name>
    <name type="common">Dinoflagellate</name>
    <dbReference type="NCBI Taxonomy" id="2952"/>
    <lineage>
        <taxon>Eukaryota</taxon>
        <taxon>Sar</taxon>
        <taxon>Alveolata</taxon>
        <taxon>Dinophyceae</taxon>
        <taxon>Suessiales</taxon>
        <taxon>Symbiodiniaceae</taxon>
        <taxon>Symbiodinium</taxon>
    </lineage>
</organism>
<gene>
    <name evidence="2" type="ORF">SPIL2461_LOCUS2999</name>
</gene>
<feature type="region of interest" description="Disordered" evidence="1">
    <location>
        <begin position="434"/>
        <end position="471"/>
    </location>
</feature>
<keyword evidence="3" id="KW-1185">Reference proteome</keyword>
<protein>
    <submittedName>
        <fullName evidence="2">Uncharacterized protein</fullName>
    </submittedName>
</protein>
<evidence type="ECO:0000256" key="1">
    <source>
        <dbReference type="SAM" id="MobiDB-lite"/>
    </source>
</evidence>
<comment type="caution">
    <text evidence="2">The sequence shown here is derived from an EMBL/GenBank/DDBJ whole genome shotgun (WGS) entry which is preliminary data.</text>
</comment>
<feature type="compositionally biased region" description="Acidic residues" evidence="1">
    <location>
        <begin position="601"/>
        <end position="610"/>
    </location>
</feature>
<sequence length="631" mass="67878">MATPVFVRYDNSWGEIVDVEEFEVARAILAGDTQRLSQPIESKYLFELCIAFGHQSTAAALLNHGVPGCRVEVWHLRPFAGKISAARCCGSTWETCDFCCWGSEMEDGVWMTDWNAKLTDAVASAGRPVASAVLGALRSGADFRSLDVSEAAMARLLDLAVLTGDADLAQQCTQRCARRPLRRCCSEDLFTGRIGGSISAVAPDAMAAAILSGVTLQGLSLKHGYSVPGAGLVLVSIPLREAIALCGDLQLWQRLTASLANLTLSEYEFTLYPTSVVGLACHACGESVERPAAVGTSPYVRPRLLDMAVYYGQSACAELLASCAATSATEWTRKACLPDKQCDCCGEVAVGEALFAVDASSLGERRVAAGAALRAALTRAQQLAMLAWGRGKKLPKALVNIVLSFAAERTQIACVLDGLEEELLQAASLVQEHKHEKPAEAAQAPETAEARAALEVQTEREDAEHAKSTDDLLTAVRNSRDESVPLSSDGVICFRLTRKANAPHVNELLFDATGPLAELHRRVLDAGCEVVPEWSPVKALFVPLTQAQLLELIDDGNPRSLELGKEHILALQSDGTVLDRAIRSLSKKYRPRLRPTVRTEGEEEEDEDEAVIQVEGGLRTDSSVGFPTYEA</sequence>